<evidence type="ECO:0000256" key="1">
    <source>
        <dbReference type="ARBA" id="ARBA00011073"/>
    </source>
</evidence>
<keyword evidence="9" id="KW-1185">Reference proteome</keyword>
<name>A0AA39Y6V1_9PEZI</name>
<protein>
    <submittedName>
        <fullName evidence="8">Peptidase S8/S53 domain-containing protein</fullName>
    </submittedName>
</protein>
<dbReference type="AlphaFoldDB" id="A0AA39Y6V1"/>
<dbReference type="Proteomes" id="UP001174936">
    <property type="component" value="Unassembled WGS sequence"/>
</dbReference>
<evidence type="ECO:0000259" key="6">
    <source>
        <dbReference type="Pfam" id="PF00082"/>
    </source>
</evidence>
<dbReference type="Gene3D" id="3.40.50.200">
    <property type="entry name" value="Peptidase S8/S53 domain"/>
    <property type="match status" value="1"/>
</dbReference>
<dbReference type="InterPro" id="IPR015500">
    <property type="entry name" value="Peptidase_S8_subtilisin-rel"/>
</dbReference>
<proteinExistence type="inferred from homology"/>
<dbReference type="PANTHER" id="PTHR43399:SF4">
    <property type="entry name" value="CELL WALL-ASSOCIATED PROTEASE"/>
    <property type="match status" value="1"/>
</dbReference>
<sequence>MVIKSAGQFCELLQKRLGPAKICLHAKGNQIYQLPDLAEVDDDIANDESISLSDVLQRHELVTKKRLLLAYVLAQSFWQYYNSEWMSVRWTPGIVHFFYERRVDDDDDDTGILDESPYISLPSAGSAPSLLSAEHLPTESVVHRYPRLLAFGMMLLEIGRRRQRCAGRQNGRNEQEQETIEERISTDLNDIRSALRRKSWPRLDVQDEVRQTLRAVLSNCSNPRLFEDEQASAGSTGSEEFTIEERRAIIYRRIVYPLKTLMEKLGWVDLLGNIKRQDDTDDSFPDDHDIEVTQDAASFLNTGPTSATAQTRQAFPERLESFQQKAEQWLLRIQTSDVTKILFAGFQANRSIKRIRIAVLDTGYDPLTTFFSDRSRKRRIQRWKDMADEDSPSGQDEDGHGTHVLSLLMKVIPAADFYVVRIARKRDDLVNSTSNVAKVPPTAMPPLGLTNTSRLKAIKWAAEEQQADIISMSFGFDHEIAVGGKMVISNAISDALRVRDQQILFFAAAANEGGNQPEMFPANHPHVISIRGTDDKGWLQRFNPAKGYTGLNCFMTLGQDVPGAGLSRDGGSEVHKSGTSVSTPIAAGIAAIVLSYARLYSDDLKEFLGENDRSRRHTLSTVSGMRNMFRRMSTEMMDGWYYLAADQFLKLPTHQARLGWIAL</sequence>
<feature type="domain" description="DUF7580" evidence="7">
    <location>
        <begin position="44"/>
        <end position="260"/>
    </location>
</feature>
<accession>A0AA39Y6V1</accession>
<feature type="active site" description="Charge relay system" evidence="5">
    <location>
        <position position="400"/>
    </location>
</feature>
<dbReference type="Pfam" id="PF24476">
    <property type="entry name" value="DUF7580"/>
    <property type="match status" value="1"/>
</dbReference>
<comment type="similarity">
    <text evidence="1 5">Belongs to the peptidase S8 family.</text>
</comment>
<evidence type="ECO:0000313" key="9">
    <source>
        <dbReference type="Proteomes" id="UP001174936"/>
    </source>
</evidence>
<dbReference type="InterPro" id="IPR000209">
    <property type="entry name" value="Peptidase_S8/S53_dom"/>
</dbReference>
<dbReference type="GO" id="GO:0004252">
    <property type="term" value="F:serine-type endopeptidase activity"/>
    <property type="evidence" value="ECO:0007669"/>
    <property type="project" value="UniProtKB-UniRule"/>
</dbReference>
<evidence type="ECO:0000256" key="2">
    <source>
        <dbReference type="ARBA" id="ARBA00022670"/>
    </source>
</evidence>
<dbReference type="CDD" id="cd00306">
    <property type="entry name" value="Peptidases_S8_S53"/>
    <property type="match status" value="1"/>
</dbReference>
<evidence type="ECO:0000259" key="7">
    <source>
        <dbReference type="Pfam" id="PF24476"/>
    </source>
</evidence>
<comment type="caution">
    <text evidence="8">The sequence shown here is derived from an EMBL/GenBank/DDBJ whole genome shotgun (WGS) entry which is preliminary data.</text>
</comment>
<reference evidence="8" key="1">
    <citation type="submission" date="2023-06" db="EMBL/GenBank/DDBJ databases">
        <title>Genome-scale phylogeny and comparative genomics of the fungal order Sordariales.</title>
        <authorList>
            <consortium name="Lawrence Berkeley National Laboratory"/>
            <person name="Hensen N."/>
            <person name="Bonometti L."/>
            <person name="Westerberg I."/>
            <person name="Brannstrom I.O."/>
            <person name="Guillou S."/>
            <person name="Cros-Aarteil S."/>
            <person name="Calhoun S."/>
            <person name="Haridas S."/>
            <person name="Kuo A."/>
            <person name="Mondo S."/>
            <person name="Pangilinan J."/>
            <person name="Riley R."/>
            <person name="Labutti K."/>
            <person name="Andreopoulos B."/>
            <person name="Lipzen A."/>
            <person name="Chen C."/>
            <person name="Yanf M."/>
            <person name="Daum C."/>
            <person name="Ng V."/>
            <person name="Clum A."/>
            <person name="Steindorff A."/>
            <person name="Ohm R."/>
            <person name="Martin F."/>
            <person name="Silar P."/>
            <person name="Natvig D."/>
            <person name="Lalanne C."/>
            <person name="Gautier V."/>
            <person name="Ament-Velasquez S.L."/>
            <person name="Kruys A."/>
            <person name="Hutchinson M.I."/>
            <person name="Powell A.J."/>
            <person name="Barry K."/>
            <person name="Miller A.N."/>
            <person name="Grigoriev I.V."/>
            <person name="Debuchy R."/>
            <person name="Gladieux P."/>
            <person name="Thoren M.H."/>
            <person name="Johannesson H."/>
        </authorList>
    </citation>
    <scope>NUCLEOTIDE SEQUENCE</scope>
    <source>
        <strain evidence="8">SMH2532-1</strain>
    </source>
</reference>
<evidence type="ECO:0000256" key="3">
    <source>
        <dbReference type="ARBA" id="ARBA00022801"/>
    </source>
</evidence>
<keyword evidence="4 5" id="KW-0720">Serine protease</keyword>
<dbReference type="PROSITE" id="PS51892">
    <property type="entry name" value="SUBTILASE"/>
    <property type="match status" value="1"/>
</dbReference>
<keyword evidence="3 5" id="KW-0378">Hydrolase</keyword>
<evidence type="ECO:0000256" key="5">
    <source>
        <dbReference type="PROSITE-ProRule" id="PRU01240"/>
    </source>
</evidence>
<keyword evidence="2 5" id="KW-0645">Protease</keyword>
<dbReference type="InterPro" id="IPR023828">
    <property type="entry name" value="Peptidase_S8_Ser-AS"/>
</dbReference>
<dbReference type="GO" id="GO:0006508">
    <property type="term" value="P:proteolysis"/>
    <property type="evidence" value="ECO:0007669"/>
    <property type="project" value="UniProtKB-KW"/>
</dbReference>
<feature type="active site" description="Charge relay system" evidence="5">
    <location>
        <position position="361"/>
    </location>
</feature>
<dbReference type="SUPFAM" id="SSF52743">
    <property type="entry name" value="Subtilisin-like"/>
    <property type="match status" value="1"/>
</dbReference>
<dbReference type="InterPro" id="IPR051048">
    <property type="entry name" value="Peptidase_S8/S53_subtilisin"/>
</dbReference>
<feature type="active site" description="Charge relay system" evidence="5">
    <location>
        <position position="580"/>
    </location>
</feature>
<organism evidence="8 9">
    <name type="scientific">Cercophora newfieldiana</name>
    <dbReference type="NCBI Taxonomy" id="92897"/>
    <lineage>
        <taxon>Eukaryota</taxon>
        <taxon>Fungi</taxon>
        <taxon>Dikarya</taxon>
        <taxon>Ascomycota</taxon>
        <taxon>Pezizomycotina</taxon>
        <taxon>Sordariomycetes</taxon>
        <taxon>Sordariomycetidae</taxon>
        <taxon>Sordariales</taxon>
        <taxon>Lasiosphaeriaceae</taxon>
        <taxon>Cercophora</taxon>
    </lineage>
</organism>
<dbReference type="InterPro" id="IPR056002">
    <property type="entry name" value="DUF7580"/>
</dbReference>
<dbReference type="PRINTS" id="PR00723">
    <property type="entry name" value="SUBTILISIN"/>
</dbReference>
<dbReference type="Pfam" id="PF00082">
    <property type="entry name" value="Peptidase_S8"/>
    <property type="match status" value="1"/>
</dbReference>
<evidence type="ECO:0000313" key="8">
    <source>
        <dbReference type="EMBL" id="KAK0646809.1"/>
    </source>
</evidence>
<dbReference type="PANTHER" id="PTHR43399">
    <property type="entry name" value="SUBTILISIN-RELATED"/>
    <property type="match status" value="1"/>
</dbReference>
<evidence type="ECO:0000256" key="4">
    <source>
        <dbReference type="ARBA" id="ARBA00022825"/>
    </source>
</evidence>
<feature type="domain" description="Peptidase S8/S53" evidence="6">
    <location>
        <begin position="354"/>
        <end position="606"/>
    </location>
</feature>
<dbReference type="PROSITE" id="PS00138">
    <property type="entry name" value="SUBTILASE_SER"/>
    <property type="match status" value="1"/>
</dbReference>
<gene>
    <name evidence="8" type="ORF">B0T16DRAFT_330093</name>
</gene>
<dbReference type="EMBL" id="JAULSV010000004">
    <property type="protein sequence ID" value="KAK0646809.1"/>
    <property type="molecule type" value="Genomic_DNA"/>
</dbReference>
<dbReference type="InterPro" id="IPR036852">
    <property type="entry name" value="Peptidase_S8/S53_dom_sf"/>
</dbReference>